<dbReference type="Pfam" id="PF00440">
    <property type="entry name" value="TetR_N"/>
    <property type="match status" value="1"/>
</dbReference>
<protein>
    <submittedName>
        <fullName evidence="6">TetR family transcriptional regulator</fullName>
    </submittedName>
</protein>
<comment type="caution">
    <text evidence="6">The sequence shown here is derived from an EMBL/GenBank/DDBJ whole genome shotgun (WGS) entry which is preliminary data.</text>
</comment>
<dbReference type="InterPro" id="IPR050109">
    <property type="entry name" value="HTH-type_TetR-like_transc_reg"/>
</dbReference>
<feature type="domain" description="HTH tetR-type" evidence="5">
    <location>
        <begin position="13"/>
        <end position="73"/>
    </location>
</feature>
<keyword evidence="1" id="KW-0805">Transcription regulation</keyword>
<evidence type="ECO:0000256" key="2">
    <source>
        <dbReference type="ARBA" id="ARBA00023125"/>
    </source>
</evidence>
<keyword evidence="2 4" id="KW-0238">DNA-binding</keyword>
<dbReference type="GO" id="GO:0003700">
    <property type="term" value="F:DNA-binding transcription factor activity"/>
    <property type="evidence" value="ECO:0007669"/>
    <property type="project" value="TreeGrafter"/>
</dbReference>
<proteinExistence type="predicted"/>
<gene>
    <name evidence="6" type="ORF">FB466_2558</name>
</gene>
<feature type="DNA-binding region" description="H-T-H motif" evidence="4">
    <location>
        <begin position="36"/>
        <end position="55"/>
    </location>
</feature>
<dbReference type="InterPro" id="IPR009057">
    <property type="entry name" value="Homeodomain-like_sf"/>
</dbReference>
<dbReference type="InterPro" id="IPR001647">
    <property type="entry name" value="HTH_TetR"/>
</dbReference>
<dbReference type="RefSeq" id="WP_141918769.1">
    <property type="nucleotide sequence ID" value="NZ_BAAAYS010000015.1"/>
</dbReference>
<evidence type="ECO:0000259" key="5">
    <source>
        <dbReference type="PROSITE" id="PS50977"/>
    </source>
</evidence>
<dbReference type="InterPro" id="IPR041490">
    <property type="entry name" value="KstR2_TetR_C"/>
</dbReference>
<dbReference type="AlphaFoldDB" id="A0A543HGW2"/>
<dbReference type="Proteomes" id="UP000318331">
    <property type="component" value="Unassembled WGS sequence"/>
</dbReference>
<dbReference type="Gene3D" id="1.10.357.10">
    <property type="entry name" value="Tetracycline Repressor, domain 2"/>
    <property type="match status" value="1"/>
</dbReference>
<evidence type="ECO:0000313" key="6">
    <source>
        <dbReference type="EMBL" id="TQM57565.1"/>
    </source>
</evidence>
<evidence type="ECO:0000256" key="4">
    <source>
        <dbReference type="PROSITE-ProRule" id="PRU00335"/>
    </source>
</evidence>
<dbReference type="PROSITE" id="PS50977">
    <property type="entry name" value="HTH_TETR_2"/>
    <property type="match status" value="1"/>
</dbReference>
<dbReference type="OrthoDB" id="3190535at2"/>
<dbReference type="Pfam" id="PF17932">
    <property type="entry name" value="TetR_C_24"/>
    <property type="match status" value="1"/>
</dbReference>
<dbReference type="PRINTS" id="PR00455">
    <property type="entry name" value="HTHTETR"/>
</dbReference>
<accession>A0A543HGW2</accession>
<dbReference type="SUPFAM" id="SSF48498">
    <property type="entry name" value="Tetracyclin repressor-like, C-terminal domain"/>
    <property type="match status" value="1"/>
</dbReference>
<dbReference type="Gene3D" id="1.10.10.60">
    <property type="entry name" value="Homeodomain-like"/>
    <property type="match status" value="1"/>
</dbReference>
<reference evidence="6 7" key="1">
    <citation type="submission" date="2019-06" db="EMBL/GenBank/DDBJ databases">
        <title>Sequencing the genomes of 1000 actinobacteria strains.</title>
        <authorList>
            <person name="Klenk H.-P."/>
        </authorList>
    </citation>
    <scope>NUCLEOTIDE SEQUENCE [LARGE SCALE GENOMIC DNA]</scope>
    <source>
        <strain evidence="6 7">DSM 18031</strain>
    </source>
</reference>
<evidence type="ECO:0000256" key="3">
    <source>
        <dbReference type="ARBA" id="ARBA00023163"/>
    </source>
</evidence>
<organism evidence="6 7">
    <name type="scientific">Klugiella xanthotipulae</name>
    <dbReference type="NCBI Taxonomy" id="244735"/>
    <lineage>
        <taxon>Bacteria</taxon>
        <taxon>Bacillati</taxon>
        <taxon>Actinomycetota</taxon>
        <taxon>Actinomycetes</taxon>
        <taxon>Micrococcales</taxon>
        <taxon>Microbacteriaceae</taxon>
        <taxon>Klugiella</taxon>
    </lineage>
</organism>
<dbReference type="GO" id="GO:0000976">
    <property type="term" value="F:transcription cis-regulatory region binding"/>
    <property type="evidence" value="ECO:0007669"/>
    <property type="project" value="TreeGrafter"/>
</dbReference>
<evidence type="ECO:0000256" key="1">
    <source>
        <dbReference type="ARBA" id="ARBA00023015"/>
    </source>
</evidence>
<dbReference type="PANTHER" id="PTHR30055:SF234">
    <property type="entry name" value="HTH-TYPE TRANSCRIPTIONAL REGULATOR BETI"/>
    <property type="match status" value="1"/>
</dbReference>
<keyword evidence="7" id="KW-1185">Reference proteome</keyword>
<sequence length="200" mass="21898">MAHQPGTKRGRPGYDQHSMLVVAVEAFNEFGYDATSIGTLAARLGTSKAAIYHHFSSKEELLELALDEALTALEGVLGDEQADEGTASDRLALVVRGAVHVLVNKLPYVTLLLRVRGNSDVERNALERRKNFDRAVTQLLSEARAEGSIRSDLDPSVAERLLFGMINSIVEWYKPKSPEDAARLADDVIAVAFDGLRVPR</sequence>
<name>A0A543HGW2_9MICO</name>
<dbReference type="InterPro" id="IPR036271">
    <property type="entry name" value="Tet_transcr_reg_TetR-rel_C_sf"/>
</dbReference>
<evidence type="ECO:0000313" key="7">
    <source>
        <dbReference type="Proteomes" id="UP000318331"/>
    </source>
</evidence>
<dbReference type="EMBL" id="VFPN01000004">
    <property type="protein sequence ID" value="TQM57565.1"/>
    <property type="molecule type" value="Genomic_DNA"/>
</dbReference>
<keyword evidence="3" id="KW-0804">Transcription</keyword>
<dbReference type="SUPFAM" id="SSF46689">
    <property type="entry name" value="Homeodomain-like"/>
    <property type="match status" value="1"/>
</dbReference>
<dbReference type="PANTHER" id="PTHR30055">
    <property type="entry name" value="HTH-TYPE TRANSCRIPTIONAL REGULATOR RUTR"/>
    <property type="match status" value="1"/>
</dbReference>